<dbReference type="HOGENOM" id="CLU_812503_0_0_1"/>
<evidence type="ECO:0000313" key="3">
    <source>
        <dbReference type="Proteomes" id="UP000000600"/>
    </source>
</evidence>
<dbReference type="OrthoDB" id="300485at2759"/>
<name>A0DGI5_PARTE</name>
<gene>
    <name evidence="2" type="ORF">GSPATT00002281001</name>
</gene>
<dbReference type="eggNOG" id="ENOG502SS1A">
    <property type="taxonomic scope" value="Eukaryota"/>
</dbReference>
<keyword evidence="1" id="KW-0175">Coiled coil</keyword>
<evidence type="ECO:0008006" key="4">
    <source>
        <dbReference type="Google" id="ProtNLM"/>
    </source>
</evidence>
<dbReference type="OMA" id="KSPHANK"/>
<dbReference type="EMBL" id="CT868429">
    <property type="protein sequence ID" value="CAK82152.1"/>
    <property type="molecule type" value="Genomic_DNA"/>
</dbReference>
<dbReference type="GeneID" id="5035334"/>
<dbReference type="InParanoid" id="A0DGI5"/>
<organism evidence="2 3">
    <name type="scientific">Paramecium tetraurelia</name>
    <dbReference type="NCBI Taxonomy" id="5888"/>
    <lineage>
        <taxon>Eukaryota</taxon>
        <taxon>Sar</taxon>
        <taxon>Alveolata</taxon>
        <taxon>Ciliophora</taxon>
        <taxon>Intramacronucleata</taxon>
        <taxon>Oligohymenophorea</taxon>
        <taxon>Peniculida</taxon>
        <taxon>Parameciidae</taxon>
        <taxon>Paramecium</taxon>
    </lineage>
</organism>
<dbReference type="AlphaFoldDB" id="A0DGI5"/>
<feature type="coiled-coil region" evidence="1">
    <location>
        <begin position="368"/>
        <end position="406"/>
    </location>
</feature>
<accession>A0DGI5</accession>
<reference evidence="2 3" key="1">
    <citation type="journal article" date="2006" name="Nature">
        <title>Global trends of whole-genome duplications revealed by the ciliate Paramecium tetraurelia.</title>
        <authorList>
            <consortium name="Genoscope"/>
            <person name="Aury J.-M."/>
            <person name="Jaillon O."/>
            <person name="Duret L."/>
            <person name="Noel B."/>
            <person name="Jubin C."/>
            <person name="Porcel B.M."/>
            <person name="Segurens B."/>
            <person name="Daubin V."/>
            <person name="Anthouard V."/>
            <person name="Aiach N."/>
            <person name="Arnaiz O."/>
            <person name="Billaut A."/>
            <person name="Beisson J."/>
            <person name="Blanc I."/>
            <person name="Bouhouche K."/>
            <person name="Camara F."/>
            <person name="Duharcourt S."/>
            <person name="Guigo R."/>
            <person name="Gogendeau D."/>
            <person name="Katinka M."/>
            <person name="Keller A.-M."/>
            <person name="Kissmehl R."/>
            <person name="Klotz C."/>
            <person name="Koll F."/>
            <person name="Le Moue A."/>
            <person name="Lepere C."/>
            <person name="Malinsky S."/>
            <person name="Nowacki M."/>
            <person name="Nowak J.K."/>
            <person name="Plattner H."/>
            <person name="Poulain J."/>
            <person name="Ruiz F."/>
            <person name="Serrano V."/>
            <person name="Zagulski M."/>
            <person name="Dessen P."/>
            <person name="Betermier M."/>
            <person name="Weissenbach J."/>
            <person name="Scarpelli C."/>
            <person name="Schachter V."/>
            <person name="Sperling L."/>
            <person name="Meyer E."/>
            <person name="Cohen J."/>
            <person name="Wincker P."/>
        </authorList>
    </citation>
    <scope>NUCLEOTIDE SEQUENCE [LARGE SCALE GENOMIC DNA]</scope>
    <source>
        <strain evidence="2 3">Stock d4-2</strain>
    </source>
</reference>
<proteinExistence type="predicted"/>
<evidence type="ECO:0000313" key="2">
    <source>
        <dbReference type="EMBL" id="CAK82152.1"/>
    </source>
</evidence>
<protein>
    <recommendedName>
        <fullName evidence="4">Ribosomal protein L25 beta domain-containing protein</fullName>
    </recommendedName>
</protein>
<keyword evidence="3" id="KW-1185">Reference proteome</keyword>
<dbReference type="KEGG" id="ptm:GSPATT00002281001"/>
<sequence length="411" mass="47616">MFYRLLCNYLMLYSRSDDLLNGSIYANTSQFQIISFLSLAQYCFIYKNAFNVHLNTQFQQKCKNSQLNQMFLGRRILSAFCSQAQYNIPIFTSSKSPHANKHLDDVLLDQMVKGFKKAYTDKFLLDFKKVVLPAKRVRSLDDHIIGLWKQHEVAVVIEGRDEFEDIDIVLDYYQVAAVKRRICANVAPIYIRIPGHDGDIRCTLGEIIKDPKSGWPFKVTLRRYIVGRPNLLYVPIAILPNNSNAALVRGTDYDVHIEGVWINSYNATYPTKFFVDAKNLKTYRPYKLGDLQNTFPQGILLHERYKKLIHWNVATLARDEDDKFFEEAEFQRSKKDDDLLIYRKPDDEGEETLEGVMLYQKKKVTVEKTQKKRKEKSLKKKVKQANQELQKEVAAAKEAKDAAAKEAAAKK</sequence>
<evidence type="ECO:0000256" key="1">
    <source>
        <dbReference type="SAM" id="Coils"/>
    </source>
</evidence>
<dbReference type="STRING" id="5888.A0DGI5"/>
<dbReference type="Proteomes" id="UP000000600">
    <property type="component" value="Unassembled WGS sequence"/>
</dbReference>
<dbReference type="RefSeq" id="XP_001449549.1">
    <property type="nucleotide sequence ID" value="XM_001449512.2"/>
</dbReference>